<feature type="transmembrane region" description="Helical" evidence="1">
    <location>
        <begin position="121"/>
        <end position="141"/>
    </location>
</feature>
<dbReference type="GO" id="GO:0006629">
    <property type="term" value="P:lipid metabolic process"/>
    <property type="evidence" value="ECO:0007669"/>
    <property type="project" value="InterPro"/>
</dbReference>
<feature type="transmembrane region" description="Helical" evidence="1">
    <location>
        <begin position="153"/>
        <end position="175"/>
    </location>
</feature>
<feature type="transmembrane region" description="Helical" evidence="1">
    <location>
        <begin position="12"/>
        <end position="32"/>
    </location>
</feature>
<dbReference type="Proteomes" id="UP000008963">
    <property type="component" value="Chromosome"/>
</dbReference>
<evidence type="ECO:0000313" key="4">
    <source>
        <dbReference type="Proteomes" id="UP000008963"/>
    </source>
</evidence>
<reference evidence="4" key="1">
    <citation type="journal article" date="2013" name="ISME J.">
        <title>A small predatory core genome in the divergent marine Bacteriovorax marinus SJ and the terrestrial Bdellovibrio bacteriovorus.</title>
        <authorList>
            <person name="Crossman L.C."/>
            <person name="Chen H."/>
            <person name="Cerdeno-Tarraga A.M."/>
            <person name="Brooks K."/>
            <person name="Quail M.A."/>
            <person name="Pineiro S.A."/>
            <person name="Hobley L."/>
            <person name="Sockett R.E."/>
            <person name="Bentley S.D."/>
            <person name="Parkhill J."/>
            <person name="Williams H.N."/>
            <person name="Stine O.C."/>
        </authorList>
    </citation>
    <scope>NUCLEOTIDE SEQUENCE [LARGE SCALE GENOMIC DNA]</scope>
    <source>
        <strain evidence="4">ATCC BAA-682 / DSM 15412 / SJ</strain>
    </source>
</reference>
<dbReference type="EMBL" id="FQ312005">
    <property type="protein sequence ID" value="CBW26406.1"/>
    <property type="molecule type" value="Genomic_DNA"/>
</dbReference>
<dbReference type="KEGG" id="bmx:BMS_1553"/>
<evidence type="ECO:0000259" key="2">
    <source>
        <dbReference type="Pfam" id="PF00487"/>
    </source>
</evidence>
<feature type="transmembrane region" description="Helical" evidence="1">
    <location>
        <begin position="181"/>
        <end position="201"/>
    </location>
</feature>
<keyword evidence="1" id="KW-0812">Transmembrane</keyword>
<dbReference type="RefSeq" id="WP_014244189.1">
    <property type="nucleotide sequence ID" value="NC_016620.1"/>
</dbReference>
<sequence>MNKFLNDKFYLLRYSIIHCLIFFLLSFVLFNFREIDLDLSWRPIHILYILTGLSLCGLPAGLLHNCAHRNVGPRWFNDLVGEFLGSVMLYGYRGFSLGHMFHHKYPDNPKYDPHPPRGYSFLRFVVSPIEATLIIIERAFYEQFGDNTKNRSLIKYSRFFFNLSIVLKLVFWFLFLGASAFIYFYMVLYMANIFVFAHINYATHIENEDGSSEIINLDNNLYYKVVNKISLGGYYHKNHHLRPRIFNPSKVVIKKEVPLISYTPEYDLRTPKRGKLFSLSWINGLEELTQKLKLD</sequence>
<keyword evidence="1" id="KW-0472">Membrane</keyword>
<accession>E1X0R8</accession>
<dbReference type="Pfam" id="PF00487">
    <property type="entry name" value="FA_desaturase"/>
    <property type="match status" value="1"/>
</dbReference>
<protein>
    <submittedName>
        <fullName evidence="3">Desaturase</fullName>
    </submittedName>
</protein>
<dbReference type="AlphaFoldDB" id="E1X0R8"/>
<dbReference type="CDD" id="cd01060">
    <property type="entry name" value="Membrane-FADS-like"/>
    <property type="match status" value="1"/>
</dbReference>
<gene>
    <name evidence="3" type="ordered locus">BMS_1553</name>
</gene>
<evidence type="ECO:0000313" key="3">
    <source>
        <dbReference type="EMBL" id="CBW26406.1"/>
    </source>
</evidence>
<dbReference type="HOGENOM" id="CLU_1037331_0_0_7"/>
<keyword evidence="4" id="KW-1185">Reference proteome</keyword>
<name>E1X0R8_HALMS</name>
<feature type="domain" description="Fatty acid desaturase" evidence="2">
    <location>
        <begin position="41"/>
        <end position="245"/>
    </location>
</feature>
<proteinExistence type="predicted"/>
<dbReference type="PATRIC" id="fig|862908.3.peg.1479"/>
<dbReference type="STRING" id="862908.BMS_1553"/>
<evidence type="ECO:0000256" key="1">
    <source>
        <dbReference type="SAM" id="Phobius"/>
    </source>
</evidence>
<dbReference type="eggNOG" id="COG3239">
    <property type="taxonomic scope" value="Bacteria"/>
</dbReference>
<dbReference type="OrthoDB" id="5293559at2"/>
<feature type="transmembrane region" description="Helical" evidence="1">
    <location>
        <begin position="79"/>
        <end position="101"/>
    </location>
</feature>
<organism evidence="3 4">
    <name type="scientific">Halobacteriovorax marinus (strain ATCC BAA-682 / DSM 15412 / SJ)</name>
    <name type="common">Bacteriovorax marinus</name>
    <dbReference type="NCBI Taxonomy" id="862908"/>
    <lineage>
        <taxon>Bacteria</taxon>
        <taxon>Pseudomonadati</taxon>
        <taxon>Bdellovibrionota</taxon>
        <taxon>Bacteriovoracia</taxon>
        <taxon>Bacteriovoracales</taxon>
        <taxon>Halobacteriovoraceae</taxon>
        <taxon>Halobacteriovorax</taxon>
    </lineage>
</organism>
<dbReference type="InterPro" id="IPR005804">
    <property type="entry name" value="FA_desaturase_dom"/>
</dbReference>
<keyword evidence="1" id="KW-1133">Transmembrane helix</keyword>
<feature type="transmembrane region" description="Helical" evidence="1">
    <location>
        <begin position="44"/>
        <end position="67"/>
    </location>
</feature>